<dbReference type="InterPro" id="IPR036847">
    <property type="entry name" value="RimP_C_sf"/>
</dbReference>
<evidence type="ECO:0000259" key="5">
    <source>
        <dbReference type="Pfam" id="PF02576"/>
    </source>
</evidence>
<dbReference type="SUPFAM" id="SSF74942">
    <property type="entry name" value="YhbC-like, C-terminal domain"/>
    <property type="match status" value="1"/>
</dbReference>
<dbReference type="Proteomes" id="UP000294558">
    <property type="component" value="Unassembled WGS sequence"/>
</dbReference>
<dbReference type="GO" id="GO:0005829">
    <property type="term" value="C:cytosol"/>
    <property type="evidence" value="ECO:0007669"/>
    <property type="project" value="TreeGrafter"/>
</dbReference>
<dbReference type="PANTHER" id="PTHR33867:SF1">
    <property type="entry name" value="RIBOSOME MATURATION FACTOR RIMP"/>
    <property type="match status" value="1"/>
</dbReference>
<proteinExistence type="inferred from homology"/>
<comment type="similarity">
    <text evidence="3">Belongs to the RimP family.</text>
</comment>
<reference evidence="7 8" key="1">
    <citation type="submission" date="2019-03" db="EMBL/GenBank/DDBJ databases">
        <title>Sequencing the genomes of 1000 actinobacteria strains.</title>
        <authorList>
            <person name="Klenk H.-P."/>
        </authorList>
    </citation>
    <scope>NUCLEOTIDE SEQUENCE [LARGE SCALE GENOMIC DNA]</scope>
    <source>
        <strain evidence="7 8">DSM 18936</strain>
    </source>
</reference>
<dbReference type="InterPro" id="IPR035956">
    <property type="entry name" value="RimP_N_sf"/>
</dbReference>
<dbReference type="InterPro" id="IPR003728">
    <property type="entry name" value="Ribosome_maturation_RimP"/>
</dbReference>
<feature type="compositionally biased region" description="Basic residues" evidence="4">
    <location>
        <begin position="173"/>
        <end position="187"/>
    </location>
</feature>
<name>A0A4R7I027_9ACTN</name>
<evidence type="ECO:0000313" key="8">
    <source>
        <dbReference type="Proteomes" id="UP000294558"/>
    </source>
</evidence>
<dbReference type="InterPro" id="IPR028998">
    <property type="entry name" value="RimP_C"/>
</dbReference>
<keyword evidence="1 3" id="KW-0963">Cytoplasm</keyword>
<dbReference type="Gene3D" id="3.30.300.70">
    <property type="entry name" value="RimP-like superfamily, N-terminal"/>
    <property type="match status" value="1"/>
</dbReference>
<dbReference type="SUPFAM" id="SSF75420">
    <property type="entry name" value="YhbC-like, N-terminal domain"/>
    <property type="match status" value="1"/>
</dbReference>
<keyword evidence="2 3" id="KW-0690">Ribosome biogenesis</keyword>
<evidence type="ECO:0000256" key="2">
    <source>
        <dbReference type="ARBA" id="ARBA00022517"/>
    </source>
</evidence>
<evidence type="ECO:0000313" key="7">
    <source>
        <dbReference type="EMBL" id="TDT15783.1"/>
    </source>
</evidence>
<dbReference type="InterPro" id="IPR028989">
    <property type="entry name" value="RimP_N"/>
</dbReference>
<dbReference type="EMBL" id="SOAU01000001">
    <property type="protein sequence ID" value="TDT15783.1"/>
    <property type="molecule type" value="Genomic_DNA"/>
</dbReference>
<dbReference type="OrthoDB" id="9805006at2"/>
<evidence type="ECO:0000256" key="3">
    <source>
        <dbReference type="HAMAP-Rule" id="MF_01077"/>
    </source>
</evidence>
<dbReference type="HAMAP" id="MF_01077">
    <property type="entry name" value="RimP"/>
    <property type="match status" value="1"/>
</dbReference>
<keyword evidence="8" id="KW-1185">Reference proteome</keyword>
<evidence type="ECO:0000256" key="1">
    <source>
        <dbReference type="ARBA" id="ARBA00022490"/>
    </source>
</evidence>
<comment type="function">
    <text evidence="3">Required for maturation of 30S ribosomal subunits.</text>
</comment>
<sequence>MGRDTTDTPVLRRVRALIEPIASDLQLDLYDLEQRGGTLRVTLDTPPGSESSVDLDQLALATRLIGREFDHDDPMPGKYTLEVTSPGVERTLRTPAHFQREIGKELNIRLANVDAEQRRVQGVLVAADDTTATLRVEVDGELVDRVVQLDDIDRARTVFEWGPQPKPGGKGTGKGKKKKQAAKKKPAKQSAQQSVQKKESS</sequence>
<feature type="domain" description="Ribosome maturation factor RimP N-terminal" evidence="5">
    <location>
        <begin position="17"/>
        <end position="89"/>
    </location>
</feature>
<organism evidence="7 8">
    <name type="scientific">Ilumatobacter fluminis</name>
    <dbReference type="NCBI Taxonomy" id="467091"/>
    <lineage>
        <taxon>Bacteria</taxon>
        <taxon>Bacillati</taxon>
        <taxon>Actinomycetota</taxon>
        <taxon>Acidimicrobiia</taxon>
        <taxon>Acidimicrobiales</taxon>
        <taxon>Ilumatobacteraceae</taxon>
        <taxon>Ilumatobacter</taxon>
    </lineage>
</organism>
<dbReference type="AlphaFoldDB" id="A0A4R7I027"/>
<dbReference type="Pfam" id="PF17384">
    <property type="entry name" value="DUF150_C"/>
    <property type="match status" value="1"/>
</dbReference>
<evidence type="ECO:0000256" key="4">
    <source>
        <dbReference type="SAM" id="MobiDB-lite"/>
    </source>
</evidence>
<dbReference type="PANTHER" id="PTHR33867">
    <property type="entry name" value="RIBOSOME MATURATION FACTOR RIMP"/>
    <property type="match status" value="1"/>
</dbReference>
<dbReference type="Gene3D" id="2.30.30.180">
    <property type="entry name" value="Ribosome maturation factor RimP, C-terminal domain"/>
    <property type="match status" value="1"/>
</dbReference>
<gene>
    <name evidence="3" type="primary">rimP</name>
    <name evidence="7" type="ORF">BDK89_1361</name>
</gene>
<comment type="subcellular location">
    <subcellularLocation>
        <location evidence="3">Cytoplasm</location>
    </subcellularLocation>
</comment>
<comment type="caution">
    <text evidence="7">The sequence shown here is derived from an EMBL/GenBank/DDBJ whole genome shotgun (WGS) entry which is preliminary data.</text>
</comment>
<protein>
    <recommendedName>
        <fullName evidence="3">Ribosome maturation factor RimP</fullName>
    </recommendedName>
</protein>
<dbReference type="GO" id="GO:0006412">
    <property type="term" value="P:translation"/>
    <property type="evidence" value="ECO:0007669"/>
    <property type="project" value="TreeGrafter"/>
</dbReference>
<accession>A0A4R7I027</accession>
<dbReference type="Pfam" id="PF02576">
    <property type="entry name" value="RimP_N"/>
    <property type="match status" value="1"/>
</dbReference>
<dbReference type="CDD" id="cd01734">
    <property type="entry name" value="YlxS_C"/>
    <property type="match status" value="1"/>
</dbReference>
<dbReference type="RefSeq" id="WP_133868208.1">
    <property type="nucleotide sequence ID" value="NZ_JAVJPS010000034.1"/>
</dbReference>
<evidence type="ECO:0000259" key="6">
    <source>
        <dbReference type="Pfam" id="PF17384"/>
    </source>
</evidence>
<dbReference type="GO" id="GO:0000028">
    <property type="term" value="P:ribosomal small subunit assembly"/>
    <property type="evidence" value="ECO:0007669"/>
    <property type="project" value="TreeGrafter"/>
</dbReference>
<feature type="region of interest" description="Disordered" evidence="4">
    <location>
        <begin position="158"/>
        <end position="201"/>
    </location>
</feature>
<feature type="domain" description="Ribosome maturation factor RimP C-terminal" evidence="6">
    <location>
        <begin position="92"/>
        <end position="161"/>
    </location>
</feature>